<dbReference type="GeneID" id="57751854"/>
<evidence type="ECO:0000259" key="2">
    <source>
        <dbReference type="PROSITE" id="PS50263"/>
    </source>
</evidence>
<dbReference type="PANTHER" id="PTHR23088:SF27">
    <property type="entry name" value="DEAMINATED GLUTATHIONE AMIDASE"/>
    <property type="match status" value="1"/>
</dbReference>
<dbReference type="AlphaFoldDB" id="A0AAE6IRZ9"/>
<keyword evidence="3" id="KW-0378">Hydrolase</keyword>
<dbReference type="PANTHER" id="PTHR23088">
    <property type="entry name" value="NITRILASE-RELATED"/>
    <property type="match status" value="1"/>
</dbReference>
<dbReference type="EMBL" id="CP042817">
    <property type="protein sequence ID" value="QEJ96746.1"/>
    <property type="molecule type" value="Genomic_DNA"/>
</dbReference>
<organism evidence="3 6">
    <name type="scientific">Treponema phagedenis</name>
    <dbReference type="NCBI Taxonomy" id="162"/>
    <lineage>
        <taxon>Bacteria</taxon>
        <taxon>Pseudomonadati</taxon>
        <taxon>Spirochaetota</taxon>
        <taxon>Spirochaetia</taxon>
        <taxon>Spirochaetales</taxon>
        <taxon>Treponemataceae</taxon>
        <taxon>Treponema</taxon>
    </lineage>
</organism>
<dbReference type="InterPro" id="IPR036526">
    <property type="entry name" value="C-N_Hydrolase_sf"/>
</dbReference>
<dbReference type="EMBL" id="CP042817">
    <property type="protein sequence ID" value="QEJ96906.1"/>
    <property type="molecule type" value="Genomic_DNA"/>
</dbReference>
<name>A0AAE6IRZ9_TREPH</name>
<dbReference type="SUPFAM" id="SSF56317">
    <property type="entry name" value="Carbon-nitrogen hydrolase"/>
    <property type="match status" value="1"/>
</dbReference>
<proteinExistence type="inferred from homology"/>
<dbReference type="CDD" id="cd07583">
    <property type="entry name" value="nitrilase_5"/>
    <property type="match status" value="1"/>
</dbReference>
<evidence type="ECO:0000313" key="3">
    <source>
        <dbReference type="EMBL" id="QEJ96746.1"/>
    </source>
</evidence>
<dbReference type="Proteomes" id="UP000323594">
    <property type="component" value="Chromosome"/>
</dbReference>
<comment type="similarity">
    <text evidence="1">Belongs to the carbon-nitrogen hydrolase superfamily. NIT1/NIT2 family.</text>
</comment>
<evidence type="ECO:0000256" key="1">
    <source>
        <dbReference type="ARBA" id="ARBA00010613"/>
    </source>
</evidence>
<evidence type="ECO:0000313" key="5">
    <source>
        <dbReference type="EMBL" id="QEJ96906.1"/>
    </source>
</evidence>
<reference evidence="3 6" key="1">
    <citation type="submission" date="2019-08" db="EMBL/GenBank/DDBJ databases">
        <authorList>
            <person name="Kuhnert P."/>
        </authorList>
    </citation>
    <scope>NUCLEOTIDE SEQUENCE [LARGE SCALE GENOMIC DNA]</scope>
    <source>
        <strain evidence="3 6">B36.5</strain>
    </source>
</reference>
<evidence type="ECO:0000313" key="6">
    <source>
        <dbReference type="Proteomes" id="UP000323594"/>
    </source>
</evidence>
<dbReference type="PROSITE" id="PS50263">
    <property type="entry name" value="CN_HYDROLASE"/>
    <property type="match status" value="1"/>
</dbReference>
<feature type="domain" description="CN hydrolase" evidence="2">
    <location>
        <begin position="1"/>
        <end position="237"/>
    </location>
</feature>
<sequence>MKVSIIQCSLALGDVEKNFHTIEEGIRDASKEKPDVIVLPEMWNTSFIFENIENLADLDSKRAKAFLSNFAKEFCVNIVGGSVASKRDGKLYNTCYVYDRAGKEIASYNKAHLFSPSREYGLFERGNQISTFEIDGVKCGVAICYDVRFPEWIRKYALADVQVLFLPAAWPTVRSLHWDILNRARAIENQMFVVAVNSTGQAPSVQFGGRSAVIDPWGQYIVVPDTINGIKTGEIDLSVIQNIRAHINVFKDRREELY</sequence>
<dbReference type="Pfam" id="PF00795">
    <property type="entry name" value="CN_hydrolase"/>
    <property type="match status" value="1"/>
</dbReference>
<protein>
    <submittedName>
        <fullName evidence="3">Carbon-nitrogen family hydrolase</fullName>
    </submittedName>
</protein>
<evidence type="ECO:0000313" key="4">
    <source>
        <dbReference type="EMBL" id="QEJ96817.1"/>
    </source>
</evidence>
<dbReference type="RefSeq" id="WP_148884390.1">
    <property type="nucleotide sequence ID" value="NZ_CP042817.1"/>
</dbReference>
<accession>A0AAE6IRZ9</accession>
<dbReference type="EMBL" id="CP042817">
    <property type="protein sequence ID" value="QEJ96817.1"/>
    <property type="molecule type" value="Genomic_DNA"/>
</dbReference>
<dbReference type="Gene3D" id="3.60.110.10">
    <property type="entry name" value="Carbon-nitrogen hydrolase"/>
    <property type="match status" value="1"/>
</dbReference>
<dbReference type="InterPro" id="IPR003010">
    <property type="entry name" value="C-N_Hydrolase"/>
</dbReference>
<gene>
    <name evidence="3" type="ORF">FUT82_01135</name>
    <name evidence="4" type="ORF">FUT82_01675</name>
    <name evidence="5" type="ORF">FUT82_02190</name>
</gene>
<dbReference type="InterPro" id="IPR001110">
    <property type="entry name" value="UPF0012_CS"/>
</dbReference>
<dbReference type="PROSITE" id="PS01227">
    <property type="entry name" value="UPF0012"/>
    <property type="match status" value="1"/>
</dbReference>
<dbReference type="GO" id="GO:0016787">
    <property type="term" value="F:hydrolase activity"/>
    <property type="evidence" value="ECO:0007669"/>
    <property type="project" value="UniProtKB-KW"/>
</dbReference>